<gene>
    <name evidence="1" type="ORF">FM069_09270</name>
</gene>
<keyword evidence="2" id="KW-1185">Reference proteome</keyword>
<organism evidence="1 2">
    <name type="scientific">Pseudomonas mangiferae</name>
    <dbReference type="NCBI Taxonomy" id="2593654"/>
    <lineage>
        <taxon>Bacteria</taxon>
        <taxon>Pseudomonadati</taxon>
        <taxon>Pseudomonadota</taxon>
        <taxon>Gammaproteobacteria</taxon>
        <taxon>Pseudomonadales</taxon>
        <taxon>Pseudomonadaceae</taxon>
        <taxon>Pseudomonas</taxon>
    </lineage>
</organism>
<comment type="caution">
    <text evidence="1">The sequence shown here is derived from an EMBL/GenBank/DDBJ whole genome shotgun (WGS) entry which is preliminary data.</text>
</comment>
<dbReference type="Proteomes" id="UP000315235">
    <property type="component" value="Unassembled WGS sequence"/>
</dbReference>
<dbReference type="InterPro" id="IPR009678">
    <property type="entry name" value="Phage_tail_completion_R"/>
</dbReference>
<evidence type="ECO:0000313" key="1">
    <source>
        <dbReference type="EMBL" id="TRX75272.1"/>
    </source>
</evidence>
<dbReference type="OrthoDB" id="8564199at2"/>
<reference evidence="1 2" key="1">
    <citation type="submission" date="2019-07" db="EMBL/GenBank/DDBJ databases">
        <title>Pseudomonas mangiferae sp. nov., isolated from bark of mango tree in Thailand.</title>
        <authorList>
            <person name="Srisuk N."/>
            <person name="Anurat P."/>
        </authorList>
    </citation>
    <scope>NUCLEOTIDE SEQUENCE [LARGE SCALE GENOMIC DNA]</scope>
    <source>
        <strain evidence="1 2">DMKU_BBB3-04</strain>
    </source>
</reference>
<dbReference type="RefSeq" id="WP_143488015.1">
    <property type="nucleotide sequence ID" value="NZ_VJOY01000005.1"/>
</dbReference>
<dbReference type="AlphaFoldDB" id="A0A553H0K2"/>
<evidence type="ECO:0000313" key="2">
    <source>
        <dbReference type="Proteomes" id="UP000315235"/>
    </source>
</evidence>
<accession>A0A553H0K2</accession>
<proteinExistence type="predicted"/>
<protein>
    <submittedName>
        <fullName evidence="1">Phage tail protein</fullName>
    </submittedName>
</protein>
<dbReference type="EMBL" id="VJOY01000005">
    <property type="protein sequence ID" value="TRX75272.1"/>
    <property type="molecule type" value="Genomic_DNA"/>
</dbReference>
<sequence>MNKPENLRAYLLGAIPTLRDTPNGLLLSVEDGQVRCTSAPSLSFEYRYTLRLTLAGYSGHPDTVIVPLLAWVRMQQSELLVNLSPEAQRIAFQVGSLDGDTVDLTVSLPLSERVVVARQDDGTPLITHAAEPAYEPYQSPTDVQVIAEGDVLLEWRSADTGDAMALAMPHPKPRRP</sequence>
<dbReference type="Pfam" id="PF06891">
    <property type="entry name" value="P2_Phage_GpR"/>
    <property type="match status" value="1"/>
</dbReference>
<name>A0A553H0K2_9PSED</name>